<dbReference type="Proteomes" id="UP001291623">
    <property type="component" value="Unassembled WGS sequence"/>
</dbReference>
<evidence type="ECO:0000256" key="3">
    <source>
        <dbReference type="ARBA" id="ARBA00022833"/>
    </source>
</evidence>
<proteinExistence type="predicted"/>
<evidence type="ECO:0000256" key="1">
    <source>
        <dbReference type="ARBA" id="ARBA00022723"/>
    </source>
</evidence>
<evidence type="ECO:0000313" key="7">
    <source>
        <dbReference type="Proteomes" id="UP001291623"/>
    </source>
</evidence>
<accession>A0AAE1SPB9</accession>
<keyword evidence="7" id="KW-1185">Reference proteome</keyword>
<keyword evidence="1" id="KW-0479">Metal-binding</keyword>
<protein>
    <recommendedName>
        <fullName evidence="5">B box-type domain-containing protein</fullName>
    </recommendedName>
</protein>
<name>A0AAE1SPB9_9SOLA</name>
<sequence length="288" mass="33021">MENDFGKGGQNSLELYSKSRVHIQTNHNNFLGVYSLITIILHEGVELNSFGFSEKESEFITKLRYTTSKNNSSHEAIKINVVWKIEVLRLEVNARLVYKNARKLNRDSATARRAPQRPYPRAAAPLRRFWARPKNFSLSKLCLIVADMLRYNFIHAPINYIEAEKEDKDRNGETCEFCMLLKPVVYCEADAAHLCLPCDAKVHSANALSNRHPRTLVCEPCGYNLAYIRCSDHQMFMCRDCDRRHHDLSSQHQRQVITSYMGSPSANDLAALWGFGLKDLENTNPPDQ</sequence>
<evidence type="ECO:0000313" key="6">
    <source>
        <dbReference type="EMBL" id="KAK4373321.1"/>
    </source>
</evidence>
<reference evidence="6" key="1">
    <citation type="submission" date="2023-12" db="EMBL/GenBank/DDBJ databases">
        <title>Genome assembly of Anisodus tanguticus.</title>
        <authorList>
            <person name="Wang Y.-J."/>
        </authorList>
    </citation>
    <scope>NUCLEOTIDE SEQUENCE</scope>
    <source>
        <strain evidence="6">KB-2021</strain>
        <tissue evidence="6">Leaf</tissue>
    </source>
</reference>
<evidence type="ECO:0000256" key="2">
    <source>
        <dbReference type="ARBA" id="ARBA00022771"/>
    </source>
</evidence>
<dbReference type="InterPro" id="IPR000315">
    <property type="entry name" value="Znf_B-box"/>
</dbReference>
<dbReference type="PANTHER" id="PTHR31717">
    <property type="entry name" value="ZINC FINGER PROTEIN CONSTANS-LIKE 10"/>
    <property type="match status" value="1"/>
</dbReference>
<comment type="caution">
    <text evidence="6">The sequence shown here is derived from an EMBL/GenBank/DDBJ whole genome shotgun (WGS) entry which is preliminary data.</text>
</comment>
<feature type="domain" description="B box-type" evidence="5">
    <location>
        <begin position="213"/>
        <end position="257"/>
    </location>
</feature>
<organism evidence="6 7">
    <name type="scientific">Anisodus tanguticus</name>
    <dbReference type="NCBI Taxonomy" id="243964"/>
    <lineage>
        <taxon>Eukaryota</taxon>
        <taxon>Viridiplantae</taxon>
        <taxon>Streptophyta</taxon>
        <taxon>Embryophyta</taxon>
        <taxon>Tracheophyta</taxon>
        <taxon>Spermatophyta</taxon>
        <taxon>Magnoliopsida</taxon>
        <taxon>eudicotyledons</taxon>
        <taxon>Gunneridae</taxon>
        <taxon>Pentapetalae</taxon>
        <taxon>asterids</taxon>
        <taxon>lamiids</taxon>
        <taxon>Solanales</taxon>
        <taxon>Solanaceae</taxon>
        <taxon>Solanoideae</taxon>
        <taxon>Hyoscyameae</taxon>
        <taxon>Anisodus</taxon>
    </lineage>
</organism>
<evidence type="ECO:0000259" key="5">
    <source>
        <dbReference type="PROSITE" id="PS50119"/>
    </source>
</evidence>
<dbReference type="PROSITE" id="PS50119">
    <property type="entry name" value="ZF_BBOX"/>
    <property type="match status" value="1"/>
</dbReference>
<dbReference type="PANTHER" id="PTHR31717:SF143">
    <property type="entry name" value="B BOX-TYPE DOMAIN-CONTAINING PROTEIN"/>
    <property type="match status" value="1"/>
</dbReference>
<evidence type="ECO:0000256" key="4">
    <source>
        <dbReference type="PROSITE-ProRule" id="PRU00024"/>
    </source>
</evidence>
<gene>
    <name evidence="6" type="ORF">RND71_008705</name>
</gene>
<dbReference type="CDD" id="cd19821">
    <property type="entry name" value="Bbox1_BBX-like"/>
    <property type="match status" value="1"/>
</dbReference>
<keyword evidence="3" id="KW-0862">Zinc</keyword>
<dbReference type="AlphaFoldDB" id="A0AAE1SPB9"/>
<dbReference type="GO" id="GO:0008270">
    <property type="term" value="F:zinc ion binding"/>
    <property type="evidence" value="ECO:0007669"/>
    <property type="project" value="UniProtKB-KW"/>
</dbReference>
<dbReference type="InterPro" id="IPR049808">
    <property type="entry name" value="CONSTANS-like_Bbox1"/>
</dbReference>
<dbReference type="EMBL" id="JAVYJV010000004">
    <property type="protein sequence ID" value="KAK4373321.1"/>
    <property type="molecule type" value="Genomic_DNA"/>
</dbReference>
<dbReference type="SMART" id="SM00336">
    <property type="entry name" value="BBOX"/>
    <property type="match status" value="2"/>
</dbReference>
<keyword evidence="2 4" id="KW-0863">Zinc-finger</keyword>